<dbReference type="KEGG" id="fpv:IA03_02525"/>
<dbReference type="KEGG" id="fpw:IA04_02435"/>
<dbReference type="KEGG" id="fpk:IA06_02475"/>
<dbReference type="AlphaFoldDB" id="A0A075RC12"/>
<dbReference type="EMBL" id="CP059075">
    <property type="protein sequence ID" value="QRE03410.1"/>
    <property type="molecule type" value="Genomic_DNA"/>
</dbReference>
<evidence type="ECO:0000313" key="2">
    <source>
        <dbReference type="EMBL" id="QRE03410.1"/>
    </source>
</evidence>
<proteinExistence type="predicted"/>
<keyword evidence="1" id="KW-0238">DNA-binding</keyword>
<dbReference type="InterPro" id="IPR041474">
    <property type="entry name" value="NicS_C"/>
</dbReference>
<dbReference type="GO" id="GO:0003677">
    <property type="term" value="F:DNA binding"/>
    <property type="evidence" value="ECO:0007669"/>
    <property type="project" value="UniProtKB-UniRule"/>
</dbReference>
<dbReference type="SUPFAM" id="SSF46689">
    <property type="entry name" value="Homeodomain-like"/>
    <property type="match status" value="1"/>
</dbReference>
<dbReference type="Pfam" id="PF00440">
    <property type="entry name" value="TetR_N"/>
    <property type="match status" value="1"/>
</dbReference>
<dbReference type="KEGG" id="fpc:FPSM_01834"/>
<dbReference type="PRINTS" id="PR00455">
    <property type="entry name" value="HTHTETR"/>
</dbReference>
<dbReference type="KEGG" id="fpq:IB65_02445"/>
<dbReference type="Proteomes" id="UP000596329">
    <property type="component" value="Chromosome"/>
</dbReference>
<dbReference type="PROSITE" id="PS50977">
    <property type="entry name" value="HTH_TETR_2"/>
    <property type="match status" value="1"/>
</dbReference>
<dbReference type="PANTHER" id="PTHR43479">
    <property type="entry name" value="ACREF/ENVCD OPERON REPRESSOR-RELATED"/>
    <property type="match status" value="1"/>
</dbReference>
<dbReference type="GeneID" id="66552814"/>
<protein>
    <submittedName>
        <fullName evidence="2">TetR/AcrR family transcriptional regulator</fullName>
    </submittedName>
</protein>
<dbReference type="InterPro" id="IPR001647">
    <property type="entry name" value="HTH_TetR"/>
</dbReference>
<dbReference type="Gene3D" id="1.10.357.10">
    <property type="entry name" value="Tetracycline Repressor, domain 2"/>
    <property type="match status" value="1"/>
</dbReference>
<dbReference type="OMA" id="AGTNKRM"/>
<dbReference type="PROSITE" id="PS01081">
    <property type="entry name" value="HTH_TETR_1"/>
    <property type="match status" value="1"/>
</dbReference>
<organism evidence="2 3">
    <name type="scientific">Flavobacterium psychrophilum</name>
    <dbReference type="NCBI Taxonomy" id="96345"/>
    <lineage>
        <taxon>Bacteria</taxon>
        <taxon>Pseudomonadati</taxon>
        <taxon>Bacteroidota</taxon>
        <taxon>Flavobacteriia</taxon>
        <taxon>Flavobacteriales</taxon>
        <taxon>Flavobacteriaceae</taxon>
        <taxon>Flavobacterium</taxon>
    </lineage>
</organism>
<sequence>MTDFNDKQIEIILVAEKLFAEKGFDGTSIRDIAKTAGINIAMISYYFGSKEKLLESVVIFRISNLKLQLESIYEELLSPIEKIEKIIALYILRLYRNRNIYQILNFETASNKRNINFSAFTEVKKQNYLSFQKIIEEGQEKGIFKKNINIPLIMPVVIGSLTHFNNSRLFFEDILGLKTENEFDNYIENEFTKHIQQTIKALLVYEN</sequence>
<dbReference type="SUPFAM" id="SSF48498">
    <property type="entry name" value="Tetracyclin repressor-like, C-terminal domain"/>
    <property type="match status" value="1"/>
</dbReference>
<gene>
    <name evidence="2" type="ORF">H0H26_10980</name>
</gene>
<evidence type="ECO:0000313" key="3">
    <source>
        <dbReference type="Proteomes" id="UP000596329"/>
    </source>
</evidence>
<dbReference type="RefSeq" id="WP_011962669.1">
    <property type="nucleotide sequence ID" value="NZ_BCNG01000030.1"/>
</dbReference>
<dbReference type="PANTHER" id="PTHR43479:SF11">
    <property type="entry name" value="ACREF_ENVCD OPERON REPRESSOR-RELATED"/>
    <property type="match status" value="1"/>
</dbReference>
<name>A0A075RC12_FLAPS</name>
<evidence type="ECO:0000256" key="1">
    <source>
        <dbReference type="ARBA" id="ARBA00023125"/>
    </source>
</evidence>
<dbReference type="Pfam" id="PF17938">
    <property type="entry name" value="TetR_C_29"/>
    <property type="match status" value="1"/>
</dbReference>
<accession>A0A075RC12</accession>
<dbReference type="InterPro" id="IPR009057">
    <property type="entry name" value="Homeodomain-like_sf"/>
</dbReference>
<dbReference type="InterPro" id="IPR036271">
    <property type="entry name" value="Tet_transcr_reg_TetR-rel_C_sf"/>
</dbReference>
<reference evidence="2 3" key="1">
    <citation type="submission" date="2020-07" db="EMBL/GenBank/DDBJ databases">
        <title>Genomic characterization of Flavobacterium psychrophilum strains.</title>
        <authorList>
            <person name="Castillo D."/>
            <person name="Jorgensen J."/>
            <person name="Middelboe M."/>
        </authorList>
    </citation>
    <scope>NUCLEOTIDE SEQUENCE [LARGE SCALE GENOMIC DNA]</scope>
    <source>
        <strain evidence="2 3">FPS-R7</strain>
    </source>
</reference>
<dbReference type="InterPro" id="IPR023772">
    <property type="entry name" value="DNA-bd_HTH_TetR-type_CS"/>
</dbReference>
<dbReference type="InterPro" id="IPR050624">
    <property type="entry name" value="HTH-type_Tx_Regulator"/>
</dbReference>